<evidence type="ECO:0000259" key="9">
    <source>
        <dbReference type="SMART" id="SM00848"/>
    </source>
</evidence>
<keyword evidence="2 10" id="KW-0645">Protease</keyword>
<sequence length="379" mass="42758">MGFLVLLLFSLLGLSSSSSISTHRSILDLDLTKFTTQKQVSSLFQLWKSEHGRVYHNHEEEAKRLEIFKNNLNYIRDMNANRKSPHSHRLGLNKFADITPQEFSKKYLQAPKDVSQQIKMANKKMKKEQYSCDHPPASWDWRKKGVITQVKYQGGCGSGWAFSATGAIEAAHAIATGDLVSLSEQELVDCVEESEGCYNGWHYQSFEWVLEHGGIATDDDYPYRAKEGRCKANKIQDKVTIDGYETLIMSDESTESETEQAFLSAILEQPISVSIDAKDFHLYTGGIYDGENCTSPYGINHFVLLVGYGSADGVDYWIAKNSWGEDWGEDGYIWIQRNTGNLLGVCGMNYFASYPTKEESETLVSARVKGHRRVDHSPL</sequence>
<dbReference type="InterPro" id="IPR039417">
    <property type="entry name" value="Peptidase_C1A_papain-like"/>
</dbReference>
<dbReference type="AlphaFoldDB" id="A0A445JDA4"/>
<dbReference type="CDD" id="cd02248">
    <property type="entry name" value="Peptidase_C1A"/>
    <property type="match status" value="1"/>
</dbReference>
<dbReference type="FunFam" id="1.10.287.2250:FF:000007">
    <property type="entry name" value="P34 probable thiol protease"/>
    <property type="match status" value="1"/>
</dbReference>
<dbReference type="InterPro" id="IPR000668">
    <property type="entry name" value="Peptidase_C1A_C"/>
</dbReference>
<evidence type="ECO:0000256" key="3">
    <source>
        <dbReference type="ARBA" id="ARBA00022801"/>
    </source>
</evidence>
<keyword evidence="11" id="KW-1185">Reference proteome</keyword>
<dbReference type="SUPFAM" id="SSF54001">
    <property type="entry name" value="Cysteine proteinases"/>
    <property type="match status" value="1"/>
</dbReference>
<dbReference type="EMBL" id="QZWG01000008">
    <property type="protein sequence ID" value="RZB96429.1"/>
    <property type="molecule type" value="Genomic_DNA"/>
</dbReference>
<dbReference type="Proteomes" id="UP000289340">
    <property type="component" value="Chromosome 8"/>
</dbReference>
<organism evidence="10 11">
    <name type="scientific">Glycine soja</name>
    <name type="common">Wild soybean</name>
    <dbReference type="NCBI Taxonomy" id="3848"/>
    <lineage>
        <taxon>Eukaryota</taxon>
        <taxon>Viridiplantae</taxon>
        <taxon>Streptophyta</taxon>
        <taxon>Embryophyta</taxon>
        <taxon>Tracheophyta</taxon>
        <taxon>Spermatophyta</taxon>
        <taxon>Magnoliopsida</taxon>
        <taxon>eudicotyledons</taxon>
        <taxon>Gunneridae</taxon>
        <taxon>Pentapetalae</taxon>
        <taxon>rosids</taxon>
        <taxon>fabids</taxon>
        <taxon>Fabales</taxon>
        <taxon>Fabaceae</taxon>
        <taxon>Papilionoideae</taxon>
        <taxon>50 kb inversion clade</taxon>
        <taxon>NPAAA clade</taxon>
        <taxon>indigoferoid/millettioid clade</taxon>
        <taxon>Phaseoleae</taxon>
        <taxon>Glycine</taxon>
        <taxon>Glycine subgen. Soja</taxon>
    </lineage>
</organism>
<dbReference type="PROSITE" id="PS00640">
    <property type="entry name" value="THIOL_PROTEASE_ASN"/>
    <property type="match status" value="1"/>
</dbReference>
<accession>A0A445JDA4</accession>
<feature type="domain" description="Cathepsin propeptide inhibitor" evidence="9">
    <location>
        <begin position="44"/>
        <end position="103"/>
    </location>
</feature>
<name>A0A445JDA4_GLYSO</name>
<proteinExistence type="inferred from homology"/>
<dbReference type="Pfam" id="PF08246">
    <property type="entry name" value="Inhibitor_I29"/>
    <property type="match status" value="1"/>
</dbReference>
<keyword evidence="5" id="KW-1015">Disulfide bond</keyword>
<dbReference type="SMART" id="SM00645">
    <property type="entry name" value="Pept_C1"/>
    <property type="match status" value="1"/>
</dbReference>
<evidence type="ECO:0000256" key="4">
    <source>
        <dbReference type="ARBA" id="ARBA00022807"/>
    </source>
</evidence>
<dbReference type="SMR" id="A0A445JDA4"/>
<dbReference type="Gene3D" id="1.10.287.2250">
    <property type="match status" value="1"/>
</dbReference>
<dbReference type="GO" id="GO:0006508">
    <property type="term" value="P:proteolysis"/>
    <property type="evidence" value="ECO:0007669"/>
    <property type="project" value="UniProtKB-KW"/>
</dbReference>
<dbReference type="GO" id="GO:0008234">
    <property type="term" value="F:cysteine-type peptidase activity"/>
    <property type="evidence" value="ECO:0007669"/>
    <property type="project" value="UniProtKB-KW"/>
</dbReference>
<dbReference type="Gramene" id="XM_028388279.1">
    <property type="protein sequence ID" value="XP_028244080.1"/>
    <property type="gene ID" value="LOC114422085"/>
</dbReference>
<evidence type="ECO:0000256" key="5">
    <source>
        <dbReference type="ARBA" id="ARBA00023157"/>
    </source>
</evidence>
<evidence type="ECO:0000256" key="2">
    <source>
        <dbReference type="ARBA" id="ARBA00022670"/>
    </source>
</evidence>
<reference evidence="10 11" key="1">
    <citation type="submission" date="2018-09" db="EMBL/GenBank/DDBJ databases">
        <title>A high-quality reference genome of wild soybean provides a powerful tool to mine soybean genomes.</title>
        <authorList>
            <person name="Xie M."/>
            <person name="Chung C.Y.L."/>
            <person name="Li M.-W."/>
            <person name="Wong F.-L."/>
            <person name="Chan T.-F."/>
            <person name="Lam H.-M."/>
        </authorList>
    </citation>
    <scope>NUCLEOTIDE SEQUENCE [LARGE SCALE GENOMIC DNA]</scope>
    <source>
        <strain evidence="11">cv. W05</strain>
        <tissue evidence="10">Hypocotyl of etiolated seedlings</tissue>
    </source>
</reference>
<feature type="chain" id="PRO_5019236884" evidence="7">
    <location>
        <begin position="18"/>
        <end position="379"/>
    </location>
</feature>
<evidence type="ECO:0000256" key="7">
    <source>
        <dbReference type="SAM" id="SignalP"/>
    </source>
</evidence>
<evidence type="ECO:0000256" key="1">
    <source>
        <dbReference type="ARBA" id="ARBA00008455"/>
    </source>
</evidence>
<dbReference type="Gene3D" id="3.90.70.10">
    <property type="entry name" value="Cysteine proteinases"/>
    <property type="match status" value="1"/>
</dbReference>
<keyword evidence="7" id="KW-0732">Signal</keyword>
<gene>
    <name evidence="10" type="ORF">D0Y65_020276</name>
</gene>
<evidence type="ECO:0000256" key="6">
    <source>
        <dbReference type="ARBA" id="ARBA00023180"/>
    </source>
</evidence>
<dbReference type="InterPro" id="IPR038765">
    <property type="entry name" value="Papain-like_cys_pep_sf"/>
</dbReference>
<keyword evidence="4" id="KW-0788">Thiol protease</keyword>
<dbReference type="InterPro" id="IPR013201">
    <property type="entry name" value="Prot_inhib_I29"/>
</dbReference>
<keyword evidence="3" id="KW-0378">Hydrolase</keyword>
<feature type="signal peptide" evidence="7">
    <location>
        <begin position="1"/>
        <end position="17"/>
    </location>
</feature>
<protein>
    <submittedName>
        <fullName evidence="10">P34 probable thiol protease</fullName>
    </submittedName>
</protein>
<dbReference type="Pfam" id="PF00112">
    <property type="entry name" value="Peptidase_C1"/>
    <property type="match status" value="1"/>
</dbReference>
<dbReference type="FunFam" id="3.90.70.10:FF:000138">
    <property type="entry name" value="Cruzipain"/>
    <property type="match status" value="1"/>
</dbReference>
<keyword evidence="6" id="KW-0325">Glycoprotein</keyword>
<feature type="domain" description="Peptidase C1A papain C-terminal" evidence="8">
    <location>
        <begin position="135"/>
        <end position="356"/>
    </location>
</feature>
<dbReference type="PANTHER" id="PTHR12411">
    <property type="entry name" value="CYSTEINE PROTEASE FAMILY C1-RELATED"/>
    <property type="match status" value="1"/>
</dbReference>
<dbReference type="InterPro" id="IPR025661">
    <property type="entry name" value="Pept_asp_AS"/>
</dbReference>
<evidence type="ECO:0000313" key="11">
    <source>
        <dbReference type="Proteomes" id="UP000289340"/>
    </source>
</evidence>
<evidence type="ECO:0000313" key="10">
    <source>
        <dbReference type="EMBL" id="RZB96429.1"/>
    </source>
</evidence>
<dbReference type="InterPro" id="IPR013128">
    <property type="entry name" value="Peptidase_C1A"/>
</dbReference>
<dbReference type="SMART" id="SM00848">
    <property type="entry name" value="Inhibitor_I29"/>
    <property type="match status" value="1"/>
</dbReference>
<comment type="caution">
    <text evidence="10">The sequence shown here is derived from an EMBL/GenBank/DDBJ whole genome shotgun (WGS) entry which is preliminary data.</text>
</comment>
<dbReference type="PRINTS" id="PR00705">
    <property type="entry name" value="PAPAIN"/>
</dbReference>
<evidence type="ECO:0000259" key="8">
    <source>
        <dbReference type="SMART" id="SM00645"/>
    </source>
</evidence>
<comment type="similarity">
    <text evidence="1">Belongs to the peptidase C1 family.</text>
</comment>